<evidence type="ECO:0000313" key="3">
    <source>
        <dbReference type="Proteomes" id="UP001281761"/>
    </source>
</evidence>
<gene>
    <name evidence="2" type="ORF">BLNAU_8586</name>
</gene>
<accession>A0ABQ9XYF4</accession>
<feature type="region of interest" description="Disordered" evidence="1">
    <location>
        <begin position="122"/>
        <end position="214"/>
    </location>
</feature>
<protein>
    <submittedName>
        <fullName evidence="2">Uncharacterized protein</fullName>
    </submittedName>
</protein>
<organism evidence="2 3">
    <name type="scientific">Blattamonas nauphoetae</name>
    <dbReference type="NCBI Taxonomy" id="2049346"/>
    <lineage>
        <taxon>Eukaryota</taxon>
        <taxon>Metamonada</taxon>
        <taxon>Preaxostyla</taxon>
        <taxon>Oxymonadida</taxon>
        <taxon>Blattamonas</taxon>
    </lineage>
</organism>
<reference evidence="2 3" key="1">
    <citation type="journal article" date="2022" name="bioRxiv">
        <title>Genomics of Preaxostyla Flagellates Illuminates Evolutionary Transitions and the Path Towards Mitochondrial Loss.</title>
        <authorList>
            <person name="Novak L.V.F."/>
            <person name="Treitli S.C."/>
            <person name="Pyrih J."/>
            <person name="Halakuc P."/>
            <person name="Pipaliya S.V."/>
            <person name="Vacek V."/>
            <person name="Brzon O."/>
            <person name="Soukal P."/>
            <person name="Eme L."/>
            <person name="Dacks J.B."/>
            <person name="Karnkowska A."/>
            <person name="Elias M."/>
            <person name="Hampl V."/>
        </authorList>
    </citation>
    <scope>NUCLEOTIDE SEQUENCE [LARGE SCALE GENOMIC DNA]</scope>
    <source>
        <strain evidence="2">NAU3</strain>
        <tissue evidence="2">Gut</tissue>
    </source>
</reference>
<dbReference type="EMBL" id="JARBJD010000055">
    <property type="protein sequence ID" value="KAK2956532.1"/>
    <property type="molecule type" value="Genomic_DNA"/>
</dbReference>
<comment type="caution">
    <text evidence="2">The sequence shown here is derived from an EMBL/GenBank/DDBJ whole genome shotgun (WGS) entry which is preliminary data.</text>
</comment>
<evidence type="ECO:0000256" key="1">
    <source>
        <dbReference type="SAM" id="MobiDB-lite"/>
    </source>
</evidence>
<keyword evidence="3" id="KW-1185">Reference proteome</keyword>
<proteinExistence type="predicted"/>
<name>A0ABQ9XYF4_9EUKA</name>
<dbReference type="Proteomes" id="UP001281761">
    <property type="component" value="Unassembled WGS sequence"/>
</dbReference>
<evidence type="ECO:0000313" key="2">
    <source>
        <dbReference type="EMBL" id="KAK2956532.1"/>
    </source>
</evidence>
<sequence>MESSVLIESDGVVEIESCTFSDITRSILNATVVHTTSEKGSVSVTQEKFLSCFGGSEERWVELTDGNQTALAQTSWRQFVLASDSERMDEIDNTAYICCDWTRKRRMCWRLLGMVSCLEGTTRMKEQQDGRSNKKEGTTGWKEQQDGRSNKKEGTTRRKEQRDGRNNKNEGTTRWKEQWDGRINKNEGTTRRNEQEDGTTRMKEQQDGRNNTKE</sequence>